<name>A0A0S4L5M8_9BACT</name>
<evidence type="ECO:0000313" key="3">
    <source>
        <dbReference type="Proteomes" id="UP000198736"/>
    </source>
</evidence>
<dbReference type="Proteomes" id="UP000198736">
    <property type="component" value="Unassembled WGS sequence"/>
</dbReference>
<dbReference type="EMBL" id="CZPZ01000004">
    <property type="protein sequence ID" value="CUS33068.1"/>
    <property type="molecule type" value="Genomic_DNA"/>
</dbReference>
<keyword evidence="3" id="KW-1185">Reference proteome</keyword>
<sequence length="91" mass="10528">MRNEELRCGEYRKPALAHVRRNDDGSFAIHELEEHLRAVGDLAGEFASTFGHAEWGQLAGLWHDLGKDSLPFQNYIVRRNERAAWRPRAEQ</sequence>
<evidence type="ECO:0000313" key="2">
    <source>
        <dbReference type="EMBL" id="CUS33068.1"/>
    </source>
</evidence>
<gene>
    <name evidence="2" type="ORF">COMA2_120052</name>
</gene>
<dbReference type="AlphaFoldDB" id="A0A0S4L5M8"/>
<reference evidence="3" key="1">
    <citation type="submission" date="2015-10" db="EMBL/GenBank/DDBJ databases">
        <authorList>
            <person name="Luecker S."/>
            <person name="Luecker S."/>
        </authorList>
    </citation>
    <scope>NUCLEOTIDE SEQUENCE [LARGE SCALE GENOMIC DNA]</scope>
</reference>
<proteinExistence type="predicted"/>
<dbReference type="PROSITE" id="PS51643">
    <property type="entry name" value="HD_CAS3"/>
    <property type="match status" value="1"/>
</dbReference>
<dbReference type="OrthoDB" id="598367at2"/>
<dbReference type="NCBIfam" id="TIGR01596">
    <property type="entry name" value="cas3_HD"/>
    <property type="match status" value="1"/>
</dbReference>
<evidence type="ECO:0000259" key="1">
    <source>
        <dbReference type="PROSITE" id="PS51643"/>
    </source>
</evidence>
<feature type="domain" description="HD Cas3-type" evidence="1">
    <location>
        <begin position="25"/>
        <end position="91"/>
    </location>
</feature>
<dbReference type="InterPro" id="IPR006483">
    <property type="entry name" value="CRISPR-assoc_Cas3_HD"/>
</dbReference>
<dbReference type="SUPFAM" id="SSF109604">
    <property type="entry name" value="HD-domain/PDEase-like"/>
    <property type="match status" value="1"/>
</dbReference>
<organism evidence="2 3">
    <name type="scientific">Candidatus Nitrospira nitrificans</name>
    <dbReference type="NCBI Taxonomy" id="1742973"/>
    <lineage>
        <taxon>Bacteria</taxon>
        <taxon>Pseudomonadati</taxon>
        <taxon>Nitrospirota</taxon>
        <taxon>Nitrospiria</taxon>
        <taxon>Nitrospirales</taxon>
        <taxon>Nitrospiraceae</taxon>
        <taxon>Nitrospira</taxon>
    </lineage>
</organism>
<dbReference type="STRING" id="1742973.COMA2_120052"/>
<accession>A0A0S4L5M8</accession>
<dbReference type="RefSeq" id="WP_090894845.1">
    <property type="nucleotide sequence ID" value="NZ_CZPZ01000004.1"/>
</dbReference>
<protein>
    <recommendedName>
        <fullName evidence="1">HD Cas3-type domain-containing protein</fullName>
    </recommendedName>
</protein>